<keyword evidence="2" id="KW-1185">Reference proteome</keyword>
<dbReference type="Proteomes" id="UP001055013">
    <property type="component" value="Unassembled WGS sequence"/>
</dbReference>
<name>A0ACB5R4B4_9BURK</name>
<sequence length="63" mass="6113">MLNSLFGLLMLAVAFAGCVTALPYGYSDSTYGPGYYTPGPSIGVGVGGGGFGSEVGVGVGVGF</sequence>
<dbReference type="EMBL" id="BPUR01000032">
    <property type="protein sequence ID" value="GJH21842.1"/>
    <property type="molecule type" value="Genomic_DNA"/>
</dbReference>
<accession>A0ACB5R4B4</accession>
<reference evidence="1" key="1">
    <citation type="submission" date="2021-09" db="EMBL/GenBank/DDBJ databases">
        <title>Isolation and characterization of 3-chlorobenzoate degrading bacteria from soils in Shizuoka.</title>
        <authorList>
            <person name="Ifat A."/>
            <person name="Ogawa N."/>
            <person name="Kimbara K."/>
            <person name="Moriuchi R."/>
            <person name="Dohra H."/>
            <person name="Shintani M."/>
        </authorList>
    </citation>
    <scope>NUCLEOTIDE SEQUENCE</scope>
    <source>
        <strain evidence="1">19CS2-2</strain>
    </source>
</reference>
<gene>
    <name evidence="1" type="ORF">CBA19CS22_34890</name>
</gene>
<organism evidence="1 2">
    <name type="scientific">Caballeronia novacaledonica</name>
    <dbReference type="NCBI Taxonomy" id="1544861"/>
    <lineage>
        <taxon>Bacteria</taxon>
        <taxon>Pseudomonadati</taxon>
        <taxon>Pseudomonadota</taxon>
        <taxon>Betaproteobacteria</taxon>
        <taxon>Burkholderiales</taxon>
        <taxon>Burkholderiaceae</taxon>
        <taxon>Caballeronia</taxon>
    </lineage>
</organism>
<evidence type="ECO:0000313" key="1">
    <source>
        <dbReference type="EMBL" id="GJH21842.1"/>
    </source>
</evidence>
<proteinExistence type="predicted"/>
<protein>
    <submittedName>
        <fullName evidence="1">Uncharacterized protein</fullName>
    </submittedName>
</protein>
<evidence type="ECO:0000313" key="2">
    <source>
        <dbReference type="Proteomes" id="UP001055013"/>
    </source>
</evidence>
<comment type="caution">
    <text evidence="1">The sequence shown here is derived from an EMBL/GenBank/DDBJ whole genome shotgun (WGS) entry which is preliminary data.</text>
</comment>